<accession>A0AAV0YB87</accession>
<keyword evidence="2" id="KW-1185">Reference proteome</keyword>
<reference evidence="1 2" key="1">
    <citation type="submission" date="2023-01" db="EMBL/GenBank/DDBJ databases">
        <authorList>
            <person name="Whitehead M."/>
        </authorList>
    </citation>
    <scope>NUCLEOTIDE SEQUENCE [LARGE SCALE GENOMIC DNA]</scope>
</reference>
<dbReference type="AlphaFoldDB" id="A0AAV0YB87"/>
<dbReference type="EMBL" id="CARXXK010001656">
    <property type="protein sequence ID" value="CAI6377148.1"/>
    <property type="molecule type" value="Genomic_DNA"/>
</dbReference>
<evidence type="ECO:0000313" key="2">
    <source>
        <dbReference type="Proteomes" id="UP001160148"/>
    </source>
</evidence>
<proteinExistence type="predicted"/>
<evidence type="ECO:0000313" key="1">
    <source>
        <dbReference type="EMBL" id="CAI6377148.1"/>
    </source>
</evidence>
<sequence length="130" mass="14926">MAQALTGHGCFESYLWRRKKAANPGCVNSPAVFDDAEHTLFVCPFWDAERADVAVPLRKPVGPEDVPYLLCGPVPQELPEMPSQWRINSNQLLHQRGTGSCFSRWWRPFFPKKRNWRGRGGAKRMHDKFS</sequence>
<name>A0AAV0YB87_9HEMI</name>
<comment type="caution">
    <text evidence="1">The sequence shown here is derived from an EMBL/GenBank/DDBJ whole genome shotgun (WGS) entry which is preliminary data.</text>
</comment>
<gene>
    <name evidence="1" type="ORF">MEUPH1_LOCUS30448</name>
</gene>
<dbReference type="Proteomes" id="UP001160148">
    <property type="component" value="Unassembled WGS sequence"/>
</dbReference>
<organism evidence="1 2">
    <name type="scientific">Macrosiphum euphorbiae</name>
    <name type="common">potato aphid</name>
    <dbReference type="NCBI Taxonomy" id="13131"/>
    <lineage>
        <taxon>Eukaryota</taxon>
        <taxon>Metazoa</taxon>
        <taxon>Ecdysozoa</taxon>
        <taxon>Arthropoda</taxon>
        <taxon>Hexapoda</taxon>
        <taxon>Insecta</taxon>
        <taxon>Pterygota</taxon>
        <taxon>Neoptera</taxon>
        <taxon>Paraneoptera</taxon>
        <taxon>Hemiptera</taxon>
        <taxon>Sternorrhyncha</taxon>
        <taxon>Aphidomorpha</taxon>
        <taxon>Aphidoidea</taxon>
        <taxon>Aphididae</taxon>
        <taxon>Macrosiphini</taxon>
        <taxon>Macrosiphum</taxon>
    </lineage>
</organism>
<protein>
    <submittedName>
        <fullName evidence="1">Uncharacterized protein</fullName>
    </submittedName>
</protein>